<dbReference type="EMBL" id="AFNH02000455">
    <property type="protein sequence ID" value="EZG69096.1"/>
    <property type="molecule type" value="Genomic_DNA"/>
</dbReference>
<proteinExistence type="predicted"/>
<reference evidence="1" key="1">
    <citation type="submission" date="2013-12" db="EMBL/GenBank/DDBJ databases">
        <authorList>
            <person name="Omoto C.K."/>
            <person name="Sibley D."/>
            <person name="Venepally P."/>
            <person name="Hadjithomas M."/>
            <person name="Karamycheva S."/>
            <person name="Brunk B."/>
            <person name="Roos D."/>
            <person name="Caler E."/>
            <person name="Lorenzi H."/>
        </authorList>
    </citation>
    <scope>NUCLEOTIDE SEQUENCE</scope>
</reference>
<protein>
    <submittedName>
        <fullName evidence="1">Uncharacterized protein</fullName>
    </submittedName>
</protein>
<gene>
    <name evidence="1" type="ORF">GNI_060030</name>
</gene>
<dbReference type="AlphaFoldDB" id="A0A023B8E4"/>
<sequence length="324" mass="35082">MRVKSFLLWSPVLAKHYVVSNPAELSVCHILQFRIGLTKFASLLFNGDTLMGNMQSLHEALQVPETWERVNSLSTPPKSASLLAEQGRSGHCAEIDEMVESLATRGGEVLTGGDPSAMLTQLPALIDSHLAILNATALGIDHDVLRAKFIHSSVATPLAVVIPSCTTLPFGELDADGDLQSEESFLYNWNTAMKLHGKEIFSDFIHRLQQCNGCFEDLLSKVAQEADVSIDREKTASLSVQGLTALRSALEANNFEDVPPTTGGVIGFMIAHILEVTQGRVNPAALSKAAEDLIAMLSALNEEVINGPRVVLPAYEEFYHAMGC</sequence>
<evidence type="ECO:0000313" key="2">
    <source>
        <dbReference type="Proteomes" id="UP000019763"/>
    </source>
</evidence>
<dbReference type="GeneID" id="22912204"/>
<dbReference type="VEuPathDB" id="CryptoDB:GNI_060030"/>
<dbReference type="RefSeq" id="XP_011134501.1">
    <property type="nucleotide sequence ID" value="XM_011136199.1"/>
</dbReference>
<name>A0A023B8E4_GRENI</name>
<accession>A0A023B8E4</accession>
<organism evidence="1 2">
    <name type="scientific">Gregarina niphandrodes</name>
    <name type="common">Septate eugregarine</name>
    <dbReference type="NCBI Taxonomy" id="110365"/>
    <lineage>
        <taxon>Eukaryota</taxon>
        <taxon>Sar</taxon>
        <taxon>Alveolata</taxon>
        <taxon>Apicomplexa</taxon>
        <taxon>Conoidasida</taxon>
        <taxon>Gregarinasina</taxon>
        <taxon>Eugregarinorida</taxon>
        <taxon>Gregarinidae</taxon>
        <taxon>Gregarina</taxon>
    </lineage>
</organism>
<evidence type="ECO:0000313" key="1">
    <source>
        <dbReference type="EMBL" id="EZG69096.1"/>
    </source>
</evidence>
<dbReference type="Proteomes" id="UP000019763">
    <property type="component" value="Unassembled WGS sequence"/>
</dbReference>
<comment type="caution">
    <text evidence="1">The sequence shown here is derived from an EMBL/GenBank/DDBJ whole genome shotgun (WGS) entry which is preliminary data.</text>
</comment>
<keyword evidence="2" id="KW-1185">Reference proteome</keyword>